<organism evidence="3 5">
    <name type="scientific">Kosakonia oryzae</name>
    <dbReference type="NCBI Taxonomy" id="497725"/>
    <lineage>
        <taxon>Bacteria</taxon>
        <taxon>Pseudomonadati</taxon>
        <taxon>Pseudomonadota</taxon>
        <taxon>Gammaproteobacteria</taxon>
        <taxon>Enterobacterales</taxon>
        <taxon>Enterobacteriaceae</taxon>
        <taxon>Kosakonia</taxon>
    </lineage>
</organism>
<sequence length="327" mass="37512">MFDKAGMRLDAIYSKRLNRVSLQLFMFFIGGMYSAYFAPYATQANTRLGSEAGGIETSFAVVDWFCFILLCRTLFFDRTALGVGMLAGFCWLFVGDAIALPFWAGTMALLVHIYRSWWSKLGKIHLWYLFLWFSAALSYGSIYEYTAHPVYLTLFALIFAGCLLYEQALKVNARRQQARLAMFAEAEREKEKLADSDKALAQRISRLERISDLPGPLLVELAQIIHSAQQIVVCMKTDERDEVPGRRFLDRYLPGVEMIVTQGQSLSKQLIDDELRQKTTQDQLDMLIRLRSAFHQQHQALLENDTDDFDSELRTLDKLLKTDGYVK</sequence>
<evidence type="ECO:0000313" key="3">
    <source>
        <dbReference type="EMBL" id="SFD23467.1"/>
    </source>
</evidence>
<evidence type="ECO:0000313" key="5">
    <source>
        <dbReference type="Proteomes" id="UP000182314"/>
    </source>
</evidence>
<dbReference type="Proteomes" id="UP000078227">
    <property type="component" value="Chromosome"/>
</dbReference>
<accession>A0AA94H9D1</accession>
<keyword evidence="1" id="KW-0472">Membrane</keyword>
<proteinExistence type="predicted"/>
<keyword evidence="1" id="KW-1133">Transmembrane helix</keyword>
<feature type="transmembrane region" description="Helical" evidence="1">
    <location>
        <begin position="20"/>
        <end position="41"/>
    </location>
</feature>
<dbReference type="EMBL" id="CP014007">
    <property type="protein sequence ID" value="ANI80961.1"/>
    <property type="molecule type" value="Genomic_DNA"/>
</dbReference>
<keyword evidence="1" id="KW-0812">Transmembrane</keyword>
<dbReference type="KEGG" id="kor:AWR26_01920"/>
<dbReference type="RefSeq" id="WP_064563260.1">
    <property type="nucleotide sequence ID" value="NZ_CP014007.2"/>
</dbReference>
<feature type="transmembrane region" description="Helical" evidence="1">
    <location>
        <begin position="126"/>
        <end position="143"/>
    </location>
</feature>
<dbReference type="AlphaFoldDB" id="A0AA94H9D1"/>
<feature type="transmembrane region" description="Helical" evidence="1">
    <location>
        <begin position="53"/>
        <end position="75"/>
    </location>
</feature>
<reference evidence="3 5" key="1">
    <citation type="submission" date="2016-10" db="EMBL/GenBank/DDBJ databases">
        <authorList>
            <person name="Varghese N."/>
            <person name="Submissions S."/>
        </authorList>
    </citation>
    <scope>NUCLEOTIDE SEQUENCE [LARGE SCALE GENOMIC DNA]</scope>
    <source>
        <strain evidence="3 5">CGMCC 1.7012</strain>
    </source>
</reference>
<evidence type="ECO:0008006" key="6">
    <source>
        <dbReference type="Google" id="ProtNLM"/>
    </source>
</evidence>
<feature type="transmembrane region" description="Helical" evidence="1">
    <location>
        <begin position="81"/>
        <end position="114"/>
    </location>
</feature>
<dbReference type="EMBL" id="FOKO01000006">
    <property type="protein sequence ID" value="SFD23467.1"/>
    <property type="molecule type" value="Genomic_DNA"/>
</dbReference>
<gene>
    <name evidence="2" type="ORF">AWR26_01920</name>
    <name evidence="3" type="ORF">SAMN05216286_4854</name>
</gene>
<evidence type="ECO:0000313" key="2">
    <source>
        <dbReference type="EMBL" id="ANI80961.1"/>
    </source>
</evidence>
<feature type="transmembrane region" description="Helical" evidence="1">
    <location>
        <begin position="149"/>
        <end position="169"/>
    </location>
</feature>
<dbReference type="Proteomes" id="UP000182314">
    <property type="component" value="Unassembled WGS sequence"/>
</dbReference>
<evidence type="ECO:0000313" key="4">
    <source>
        <dbReference type="Proteomes" id="UP000078227"/>
    </source>
</evidence>
<reference evidence="2 4" key="2">
    <citation type="submission" date="2021-03" db="EMBL/GenBank/DDBJ databases">
        <authorList>
            <person name="Li Y."/>
            <person name="Li S."/>
            <person name="Chen M."/>
            <person name="Peng G."/>
            <person name="Tan Z."/>
            <person name="An Q."/>
        </authorList>
    </citation>
    <scope>NUCLEOTIDE SEQUENCE [LARGE SCALE GENOMIC DNA]</scope>
    <source>
        <strain evidence="2 4">Ola 51</strain>
    </source>
</reference>
<protein>
    <recommendedName>
        <fullName evidence="6">5-bromo-4-chloroindolyl phosphate hydrolysis protein</fullName>
    </recommendedName>
</protein>
<keyword evidence="4" id="KW-1185">Reference proteome</keyword>
<name>A0AA94H9D1_9ENTR</name>
<evidence type="ECO:0000256" key="1">
    <source>
        <dbReference type="SAM" id="Phobius"/>
    </source>
</evidence>